<feature type="region of interest" description="Disordered" evidence="1">
    <location>
        <begin position="102"/>
        <end position="121"/>
    </location>
</feature>
<keyword evidence="3" id="KW-1185">Reference proteome</keyword>
<dbReference type="RefSeq" id="WP_220652047.1">
    <property type="nucleotide sequence ID" value="NZ_CP080648.1"/>
</dbReference>
<sequence length="121" mass="12417">MAASASPPSAAACGRPVTGIHRTWIHEALRLLARARGTGESRTDGEPDAEAPETLPAATVRSIEGLFGTGIRHGQLSRRAGALWGTLLPALVPPGHETRYLAGPPRLPSASALARPASSAA</sequence>
<evidence type="ECO:0000256" key="1">
    <source>
        <dbReference type="SAM" id="MobiDB-lite"/>
    </source>
</evidence>
<reference evidence="2 3" key="1">
    <citation type="submission" date="2021-08" db="EMBL/GenBank/DDBJ databases">
        <authorList>
            <person name="Ping M."/>
        </authorList>
    </citation>
    <scope>NUCLEOTIDE SEQUENCE [LARGE SCALE GENOMIC DNA]</scope>
    <source>
        <strain evidence="2 3">MG28</strain>
        <plasmid evidence="2 3">unnamed2</plasmid>
    </source>
</reference>
<protein>
    <submittedName>
        <fullName evidence="2">Uncharacterized protein</fullName>
    </submittedName>
</protein>
<dbReference type="EMBL" id="CP080648">
    <property type="protein sequence ID" value="QYX83583.1"/>
    <property type="molecule type" value="Genomic_DNA"/>
</dbReference>
<keyword evidence="2" id="KW-0614">Plasmid</keyword>
<accession>A0ABX8Y6Y2</accession>
<feature type="compositionally biased region" description="Low complexity" evidence="1">
    <location>
        <begin position="108"/>
        <end position="121"/>
    </location>
</feature>
<proteinExistence type="predicted"/>
<organism evidence="2 3">
    <name type="scientific">Streptomyces akebiae</name>
    <dbReference type="NCBI Taxonomy" id="2865673"/>
    <lineage>
        <taxon>Bacteria</taxon>
        <taxon>Bacillati</taxon>
        <taxon>Actinomycetota</taxon>
        <taxon>Actinomycetes</taxon>
        <taxon>Kitasatosporales</taxon>
        <taxon>Streptomycetaceae</taxon>
        <taxon>Streptomyces</taxon>
    </lineage>
</organism>
<feature type="region of interest" description="Disordered" evidence="1">
    <location>
        <begin position="35"/>
        <end position="54"/>
    </location>
</feature>
<geneLocation type="plasmid" evidence="2 3">
    <name>unnamed2</name>
</geneLocation>
<name>A0ABX8Y6Y2_9ACTN</name>
<gene>
    <name evidence="2" type="ORF">K1J60_44805</name>
</gene>
<evidence type="ECO:0000313" key="2">
    <source>
        <dbReference type="EMBL" id="QYX83583.1"/>
    </source>
</evidence>
<dbReference type="Proteomes" id="UP000827138">
    <property type="component" value="Plasmid unnamed2"/>
</dbReference>
<evidence type="ECO:0000313" key="3">
    <source>
        <dbReference type="Proteomes" id="UP000827138"/>
    </source>
</evidence>